<name>A0A9D9GZY8_9BACT</name>
<organism evidence="1 2">
    <name type="scientific">Candidatus Scatousia excrementipullorum</name>
    <dbReference type="NCBI Taxonomy" id="2840936"/>
    <lineage>
        <taxon>Bacteria</taxon>
        <taxon>Candidatus Scatousia</taxon>
    </lineage>
</organism>
<sequence>MNIRTKSSGLNNNNPINAKPVESVETAGSLANANPFNYFSVNTYDTFDSSNPFAGNINFANYSSAGGETVASSSFMSGFANAVATIGTGSSSAPTVACSSGGGFSGGGCSSGGFSSVG</sequence>
<reference evidence="1" key="2">
    <citation type="journal article" date="2021" name="PeerJ">
        <title>Extensive microbial diversity within the chicken gut microbiome revealed by metagenomics and culture.</title>
        <authorList>
            <person name="Gilroy R."/>
            <person name="Ravi A."/>
            <person name="Getino M."/>
            <person name="Pursley I."/>
            <person name="Horton D.L."/>
            <person name="Alikhan N.F."/>
            <person name="Baker D."/>
            <person name="Gharbi K."/>
            <person name="Hall N."/>
            <person name="Watson M."/>
            <person name="Adriaenssens E.M."/>
            <person name="Foster-Nyarko E."/>
            <person name="Jarju S."/>
            <person name="Secka A."/>
            <person name="Antonio M."/>
            <person name="Oren A."/>
            <person name="Chaudhuri R.R."/>
            <person name="La Ragione R."/>
            <person name="Hildebrand F."/>
            <person name="Pallen M.J."/>
        </authorList>
    </citation>
    <scope>NUCLEOTIDE SEQUENCE</scope>
    <source>
        <strain evidence="1">10192</strain>
    </source>
</reference>
<evidence type="ECO:0000313" key="1">
    <source>
        <dbReference type="EMBL" id="MBO8431256.1"/>
    </source>
</evidence>
<evidence type="ECO:0000313" key="2">
    <source>
        <dbReference type="Proteomes" id="UP000823632"/>
    </source>
</evidence>
<dbReference type="EMBL" id="JADIND010000172">
    <property type="protein sequence ID" value="MBO8431256.1"/>
    <property type="molecule type" value="Genomic_DNA"/>
</dbReference>
<proteinExistence type="predicted"/>
<accession>A0A9D9GZY8</accession>
<gene>
    <name evidence="1" type="ORF">IAC76_07705</name>
</gene>
<reference evidence="1" key="1">
    <citation type="submission" date="2020-10" db="EMBL/GenBank/DDBJ databases">
        <authorList>
            <person name="Gilroy R."/>
        </authorList>
    </citation>
    <scope>NUCLEOTIDE SEQUENCE</scope>
    <source>
        <strain evidence="1">10192</strain>
    </source>
</reference>
<protein>
    <submittedName>
        <fullName evidence="1">Uncharacterized protein</fullName>
    </submittedName>
</protein>
<comment type="caution">
    <text evidence="1">The sequence shown here is derived from an EMBL/GenBank/DDBJ whole genome shotgun (WGS) entry which is preliminary data.</text>
</comment>
<dbReference type="Proteomes" id="UP000823632">
    <property type="component" value="Unassembled WGS sequence"/>
</dbReference>
<dbReference type="AlphaFoldDB" id="A0A9D9GZY8"/>